<keyword evidence="1" id="KW-0677">Repeat</keyword>
<evidence type="ECO:0000313" key="8">
    <source>
        <dbReference type="Proteomes" id="UP001318860"/>
    </source>
</evidence>
<feature type="repeat" description="Pumilio" evidence="4">
    <location>
        <begin position="444"/>
        <end position="479"/>
    </location>
</feature>
<dbReference type="InterPro" id="IPR033712">
    <property type="entry name" value="Pumilio_RNA-bd"/>
</dbReference>
<dbReference type="InterPro" id="IPR011989">
    <property type="entry name" value="ARM-like"/>
</dbReference>
<dbReference type="EMBL" id="JABTTQ020000003">
    <property type="protein sequence ID" value="KAK6160638.1"/>
    <property type="molecule type" value="Genomic_DNA"/>
</dbReference>
<feature type="repeat" description="Pumilio" evidence="4">
    <location>
        <begin position="408"/>
        <end position="443"/>
    </location>
</feature>
<feature type="repeat" description="Pumilio" evidence="4">
    <location>
        <begin position="299"/>
        <end position="334"/>
    </location>
</feature>
<feature type="repeat" description="Pumilio" evidence="4">
    <location>
        <begin position="260"/>
        <end position="296"/>
    </location>
</feature>
<organism evidence="7 8">
    <name type="scientific">Rehmannia glutinosa</name>
    <name type="common">Chinese foxglove</name>
    <dbReference type="NCBI Taxonomy" id="99300"/>
    <lineage>
        <taxon>Eukaryota</taxon>
        <taxon>Viridiplantae</taxon>
        <taxon>Streptophyta</taxon>
        <taxon>Embryophyta</taxon>
        <taxon>Tracheophyta</taxon>
        <taxon>Spermatophyta</taxon>
        <taxon>Magnoliopsida</taxon>
        <taxon>eudicotyledons</taxon>
        <taxon>Gunneridae</taxon>
        <taxon>Pentapetalae</taxon>
        <taxon>asterids</taxon>
        <taxon>lamiids</taxon>
        <taxon>Lamiales</taxon>
        <taxon>Orobanchaceae</taxon>
        <taxon>Rehmannieae</taxon>
        <taxon>Rehmannia</taxon>
    </lineage>
</organism>
<name>A0ABR0XN85_REHGL</name>
<dbReference type="PROSITE" id="PS50303">
    <property type="entry name" value="PUM_HD"/>
    <property type="match status" value="1"/>
</dbReference>
<evidence type="ECO:0000256" key="1">
    <source>
        <dbReference type="ARBA" id="ARBA00022737"/>
    </source>
</evidence>
<reference evidence="7 8" key="1">
    <citation type="journal article" date="2021" name="Comput. Struct. Biotechnol. J.">
        <title>De novo genome assembly of the potent medicinal plant Rehmannia glutinosa using nanopore technology.</title>
        <authorList>
            <person name="Ma L."/>
            <person name="Dong C."/>
            <person name="Song C."/>
            <person name="Wang X."/>
            <person name="Zheng X."/>
            <person name="Niu Y."/>
            <person name="Chen S."/>
            <person name="Feng W."/>
        </authorList>
    </citation>
    <scope>NUCLEOTIDE SEQUENCE [LARGE SCALE GENOMIC DNA]</scope>
    <source>
        <strain evidence="7">DH-2019</strain>
    </source>
</reference>
<dbReference type="CDD" id="cd07920">
    <property type="entry name" value="Pumilio"/>
    <property type="match status" value="1"/>
</dbReference>
<evidence type="ECO:0000259" key="6">
    <source>
        <dbReference type="PROSITE" id="PS50303"/>
    </source>
</evidence>
<dbReference type="PANTHER" id="PTHR12537">
    <property type="entry name" value="RNA BINDING PROTEIN PUMILIO-RELATED"/>
    <property type="match status" value="1"/>
</dbReference>
<evidence type="ECO:0000256" key="5">
    <source>
        <dbReference type="SAM" id="MobiDB-lite"/>
    </source>
</evidence>
<keyword evidence="3" id="KW-0694">RNA-binding</keyword>
<feature type="repeat" description="Pumilio" evidence="4">
    <location>
        <begin position="372"/>
        <end position="407"/>
    </location>
</feature>
<keyword evidence="2" id="KW-0810">Translation regulation</keyword>
<feature type="region of interest" description="Disordered" evidence="5">
    <location>
        <begin position="184"/>
        <end position="203"/>
    </location>
</feature>
<dbReference type="Pfam" id="PF00806">
    <property type="entry name" value="PUF"/>
    <property type="match status" value="8"/>
</dbReference>
<dbReference type="InterPro" id="IPR033133">
    <property type="entry name" value="PUM-HD"/>
</dbReference>
<sequence>MERKIFENPYSPTSQPPENLPIPYRCPLFSFENQPQSPLITNLHQSSDQTIESAFSRLTLSADPRFHAQTPSFHGPSTPNPVAPAERSAMAFGEPQQQALFWAQNINGVANGPYGYFGAHQKINVGPDTMGLFQGGPYNSHAGDDHDLMYFPQSRELYDDPTVTSGYYDYSSLHGKEQFSRKPKNNFSYLPSAQQSNFSSPRPSIYSNNQHLSQWQQLLPPGILRGKIVSLAKDQVGSGLLNLKLEDGLSEGEIEMILQEVIEFLGDLMRNQFGSHFVHKFFVGCNEVQRTRIIIALTEYPYKLISICLNSYGARTMQKLLEKLITPQQISLVATALSVGAIVLATDPSGHHVIQYFVKNFPGEYSKYIFNEIAENCFKIATNKSGCCVLPTCVENARGEARERLIREIIANVVHLAEDPYGNYVVQNLLGMRMQDVTEDLMRRLKGSFVSLSCNKYASNVVEKILLLSGEAHSTTVIMELLASSNASMLLVDPFGNFVIQTALSISKGGHIHEALLNLIQVNLPSMQSNLYGKKILAWFEKRKLHHA</sequence>
<dbReference type="SUPFAM" id="SSF48371">
    <property type="entry name" value="ARM repeat"/>
    <property type="match status" value="1"/>
</dbReference>
<protein>
    <recommendedName>
        <fullName evidence="6">PUM-HD domain-containing protein</fullName>
    </recommendedName>
</protein>
<dbReference type="Proteomes" id="UP001318860">
    <property type="component" value="Unassembled WGS sequence"/>
</dbReference>
<evidence type="ECO:0000256" key="3">
    <source>
        <dbReference type="ARBA" id="ARBA00022884"/>
    </source>
</evidence>
<feature type="compositionally biased region" description="Polar residues" evidence="5">
    <location>
        <begin position="185"/>
        <end position="203"/>
    </location>
</feature>
<dbReference type="InterPro" id="IPR001313">
    <property type="entry name" value="Pumilio_RNA-bd_rpt"/>
</dbReference>
<feature type="repeat" description="Pumilio" evidence="4">
    <location>
        <begin position="480"/>
        <end position="518"/>
    </location>
</feature>
<dbReference type="InterPro" id="IPR016024">
    <property type="entry name" value="ARM-type_fold"/>
</dbReference>
<accession>A0ABR0XN85</accession>
<comment type="caution">
    <text evidence="7">The sequence shown here is derived from an EMBL/GenBank/DDBJ whole genome shotgun (WGS) entry which is preliminary data.</text>
</comment>
<evidence type="ECO:0000313" key="7">
    <source>
        <dbReference type="EMBL" id="KAK6160638.1"/>
    </source>
</evidence>
<keyword evidence="8" id="KW-1185">Reference proteome</keyword>
<gene>
    <name evidence="7" type="ORF">DH2020_004019</name>
</gene>
<evidence type="ECO:0000256" key="4">
    <source>
        <dbReference type="PROSITE-ProRule" id="PRU00317"/>
    </source>
</evidence>
<dbReference type="Gene3D" id="1.25.10.10">
    <property type="entry name" value="Leucine-rich Repeat Variant"/>
    <property type="match status" value="1"/>
</dbReference>
<dbReference type="PANTHER" id="PTHR12537:SF63">
    <property type="entry name" value="PUMILIO HOMOLOG 15"/>
    <property type="match status" value="1"/>
</dbReference>
<feature type="domain" description="PUM-HD" evidence="6">
    <location>
        <begin position="201"/>
        <end position="544"/>
    </location>
</feature>
<proteinExistence type="predicted"/>
<dbReference type="SMART" id="SM00025">
    <property type="entry name" value="Pumilio"/>
    <property type="match status" value="8"/>
</dbReference>
<dbReference type="PROSITE" id="PS50302">
    <property type="entry name" value="PUM"/>
    <property type="match status" value="6"/>
</dbReference>
<evidence type="ECO:0000256" key="2">
    <source>
        <dbReference type="ARBA" id="ARBA00022845"/>
    </source>
</evidence>